<dbReference type="EMBL" id="QQAH01000015">
    <property type="protein sequence ID" value="RDD80718.1"/>
    <property type="molecule type" value="Genomic_DNA"/>
</dbReference>
<reference evidence="3 4" key="1">
    <citation type="submission" date="2018-07" db="EMBL/GenBank/DDBJ databases">
        <title>Dyella tabacisoli L4-6T, whole genome shotgun sequence.</title>
        <authorList>
            <person name="Zhou X.-K."/>
            <person name="Li W.-J."/>
            <person name="Duan Y.-Q."/>
        </authorList>
    </citation>
    <scope>NUCLEOTIDE SEQUENCE [LARGE SCALE GENOMIC DNA]</scope>
    <source>
        <strain evidence="3 4">L4-6</strain>
    </source>
</reference>
<evidence type="ECO:0000256" key="2">
    <source>
        <dbReference type="SAM" id="Phobius"/>
    </source>
</evidence>
<dbReference type="Proteomes" id="UP000253782">
    <property type="component" value="Unassembled WGS sequence"/>
</dbReference>
<accession>A0A369ULY2</accession>
<evidence type="ECO:0000313" key="4">
    <source>
        <dbReference type="Proteomes" id="UP000253782"/>
    </source>
</evidence>
<feature type="region of interest" description="Disordered" evidence="1">
    <location>
        <begin position="203"/>
        <end position="222"/>
    </location>
</feature>
<keyword evidence="2" id="KW-0812">Transmembrane</keyword>
<protein>
    <submittedName>
        <fullName evidence="3">General secretion pathway protein GspN</fullName>
    </submittedName>
</protein>
<dbReference type="OrthoDB" id="5951700at2"/>
<gene>
    <name evidence="3" type="ORF">DVJ77_15925</name>
</gene>
<feature type="transmembrane region" description="Helical" evidence="2">
    <location>
        <begin position="12"/>
        <end position="37"/>
    </location>
</feature>
<proteinExistence type="predicted"/>
<evidence type="ECO:0000256" key="1">
    <source>
        <dbReference type="SAM" id="MobiDB-lite"/>
    </source>
</evidence>
<dbReference type="RefSeq" id="WP_114846500.1">
    <property type="nucleotide sequence ID" value="NZ_JBHSPE010000002.1"/>
</dbReference>
<name>A0A369ULY2_9GAMM</name>
<comment type="caution">
    <text evidence="3">The sequence shown here is derived from an EMBL/GenBank/DDBJ whole genome shotgun (WGS) entry which is preliminary data.</text>
</comment>
<sequence>MNAASQRRITPWLAGTALVFGLLWVLLLSGIGRGVYWNPPRPTPPLPAARDDSGLPTPLPLEQFAIVWQKPLFNPDRKPIARAASEGGNLGDMELTGIILTRDLHMALLHDKSGDKHVRVREGDSLPDGSWKLAELKPRTAVFEGASGRTELNLPAGAPITPPSPNDANANNVPPPMPGMAVPMQPPPPVVSNGPSAPVMQVQQVPNNATPPPQAADVQQAERIRQLKANILKRRAEQAAAPEGVR</sequence>
<organism evidence="3 4">
    <name type="scientific">Dyella tabacisoli</name>
    <dbReference type="NCBI Taxonomy" id="2282381"/>
    <lineage>
        <taxon>Bacteria</taxon>
        <taxon>Pseudomonadati</taxon>
        <taxon>Pseudomonadota</taxon>
        <taxon>Gammaproteobacteria</taxon>
        <taxon>Lysobacterales</taxon>
        <taxon>Rhodanobacteraceae</taxon>
        <taxon>Dyella</taxon>
    </lineage>
</organism>
<keyword evidence="2" id="KW-1133">Transmembrane helix</keyword>
<keyword evidence="2" id="KW-0472">Membrane</keyword>
<evidence type="ECO:0000313" key="3">
    <source>
        <dbReference type="EMBL" id="RDD80718.1"/>
    </source>
</evidence>
<keyword evidence="4" id="KW-1185">Reference proteome</keyword>
<dbReference type="AlphaFoldDB" id="A0A369ULY2"/>